<keyword evidence="6" id="KW-0539">Nucleus</keyword>
<dbReference type="PROSITE" id="PS51818">
    <property type="entry name" value="HOMEO_PROSPERO"/>
    <property type="match status" value="1"/>
</dbReference>
<keyword evidence="4" id="KW-0371">Homeobox</keyword>
<protein>
    <submittedName>
        <fullName evidence="10">Homeobox protein prospero-like</fullName>
    </submittedName>
</protein>
<proteinExistence type="predicted"/>
<gene>
    <name evidence="10" type="primary">LOC106462149</name>
</gene>
<feature type="region of interest" description="Disordered" evidence="7">
    <location>
        <begin position="252"/>
        <end position="282"/>
    </location>
</feature>
<evidence type="ECO:0000256" key="4">
    <source>
        <dbReference type="ARBA" id="ARBA00023155"/>
    </source>
</evidence>
<dbReference type="Pfam" id="PF05044">
    <property type="entry name" value="HPD"/>
    <property type="match status" value="1"/>
</dbReference>
<keyword evidence="9" id="KW-1185">Reference proteome</keyword>
<dbReference type="Gene3D" id="1.10.10.500">
    <property type="entry name" value="Homeo-prospero domain"/>
    <property type="match status" value="1"/>
</dbReference>
<dbReference type="PANTHER" id="PTHR12198">
    <property type="entry name" value="HOMEOBOX PROTEIN PROSPERO/PROX-1/CEH-26"/>
    <property type="match status" value="1"/>
</dbReference>
<keyword evidence="3" id="KW-0238">DNA-binding</keyword>
<evidence type="ECO:0000256" key="2">
    <source>
        <dbReference type="ARBA" id="ARBA00023015"/>
    </source>
</evidence>
<organism evidence="9 10">
    <name type="scientific">Limulus polyphemus</name>
    <name type="common">Atlantic horseshoe crab</name>
    <dbReference type="NCBI Taxonomy" id="6850"/>
    <lineage>
        <taxon>Eukaryota</taxon>
        <taxon>Metazoa</taxon>
        <taxon>Ecdysozoa</taxon>
        <taxon>Arthropoda</taxon>
        <taxon>Chelicerata</taxon>
        <taxon>Merostomata</taxon>
        <taxon>Xiphosura</taxon>
        <taxon>Limulidae</taxon>
        <taxon>Limulus</taxon>
    </lineage>
</organism>
<feature type="compositionally biased region" description="Basic and acidic residues" evidence="7">
    <location>
        <begin position="160"/>
        <end position="179"/>
    </location>
</feature>
<dbReference type="InterPro" id="IPR009057">
    <property type="entry name" value="Homeodomain-like_sf"/>
</dbReference>
<dbReference type="InterPro" id="IPR023082">
    <property type="entry name" value="Homeo_prospero_dom"/>
</dbReference>
<dbReference type="RefSeq" id="XP_022245028.1">
    <property type="nucleotide sequence ID" value="XM_022389320.1"/>
</dbReference>
<name>A0ABM1SN22_LIMPO</name>
<dbReference type="PANTHER" id="PTHR12198:SF0">
    <property type="entry name" value="HOMEOBOX PROTEIN PROSPERO"/>
    <property type="match status" value="1"/>
</dbReference>
<feature type="region of interest" description="Disordered" evidence="7">
    <location>
        <begin position="1"/>
        <end position="43"/>
    </location>
</feature>
<reference evidence="10" key="1">
    <citation type="submission" date="2025-08" db="UniProtKB">
        <authorList>
            <consortium name="RefSeq"/>
        </authorList>
    </citation>
    <scope>IDENTIFICATION</scope>
    <source>
        <tissue evidence="10">Muscle</tissue>
    </source>
</reference>
<dbReference type="GeneID" id="106462149"/>
<dbReference type="Proteomes" id="UP000694941">
    <property type="component" value="Unplaced"/>
</dbReference>
<evidence type="ECO:0000256" key="7">
    <source>
        <dbReference type="SAM" id="MobiDB-lite"/>
    </source>
</evidence>
<evidence type="ECO:0000256" key="1">
    <source>
        <dbReference type="ARBA" id="ARBA00004123"/>
    </source>
</evidence>
<evidence type="ECO:0000256" key="3">
    <source>
        <dbReference type="ARBA" id="ARBA00023125"/>
    </source>
</evidence>
<keyword evidence="2" id="KW-0805">Transcription regulation</keyword>
<evidence type="ECO:0000313" key="10">
    <source>
        <dbReference type="RefSeq" id="XP_022245028.1"/>
    </source>
</evidence>
<evidence type="ECO:0000313" key="9">
    <source>
        <dbReference type="Proteomes" id="UP000694941"/>
    </source>
</evidence>
<comment type="subcellular location">
    <subcellularLocation>
        <location evidence="1">Nucleus</location>
    </subcellularLocation>
</comment>
<evidence type="ECO:0000256" key="6">
    <source>
        <dbReference type="ARBA" id="ARBA00023242"/>
    </source>
</evidence>
<dbReference type="SUPFAM" id="SSF46689">
    <property type="entry name" value="Homeodomain-like"/>
    <property type="match status" value="1"/>
</dbReference>
<dbReference type="InterPro" id="IPR037131">
    <property type="entry name" value="Homeo_prospero_dom_sf"/>
</dbReference>
<feature type="domain" description="Prospero" evidence="8">
    <location>
        <begin position="712"/>
        <end position="867"/>
    </location>
</feature>
<dbReference type="InterPro" id="IPR039350">
    <property type="entry name" value="Prospero_homeodomain"/>
</dbReference>
<feature type="region of interest" description="Disordered" evidence="7">
    <location>
        <begin position="149"/>
        <end position="194"/>
    </location>
</feature>
<feature type="compositionally biased region" description="Basic and acidic residues" evidence="7">
    <location>
        <begin position="258"/>
        <end position="277"/>
    </location>
</feature>
<keyword evidence="5" id="KW-0804">Transcription</keyword>
<evidence type="ECO:0000256" key="5">
    <source>
        <dbReference type="ARBA" id="ARBA00023163"/>
    </source>
</evidence>
<sequence length="867" mass="98346">MMSLEEDLESLALHEKPLKTKRPRQRVDAGEPRNSYSSVASFSVRSSPPFQPYQNGSGMPLPSRVYDSLVARQTFDVETAFIVLDSSPKSVNSSTVVSENSPIIRQSKMYLNDNVSSDADMPSIYLPSTECSAEAPLLDSGHLRSRILPERSSSVPPIFGEERVENRPTSRSRMSDQEQKQSPAHSPAVTLSPVCPHVMPDNSSTSGSNLVQVKRARVETIVSSMHQCADGQRFPDNPSQVPVNGCKKRKLYQPQQHEVSRVTNREYENEEKYDKEVAGSPPKQRHLLREDLKSQLQKMQEQLAVIQQHYTELFTEQVNNSSAIKSEKKLELNYNTSHDDKRDRSSVFSTSYPTVSKANSSVANNATRDSKSVVQMIEEATQLEILSLEKNLKKRTQDNRQSCIVKPNDHCSQTEMTTDLDSLVAALKSEISSTLTHIIDSIVTRYKQTKNFSKTMEPELTKDPTFLSQTLDRKSPRAKVLDRSSRATSQLLVGQGDTTRPHVLYLPGIRPPSSLICPTSSSQSIQFASMNIPYHYHLPHPHFTGSLEGKRVTNNDITEQTEAMSLVVTPKKKRHKVTDTRVTPRLMSQFIGQEDSSPKNPFSTNIAQPSMGFPIYTHHPPPLVPVNLPTSVAIPNPSLHHSESFPYHHERTRPAYFSHKNQEDDSLSSSPNVPAHYPGPQNSQAFSYLKQDVEEGSDGGESLNYESSLSSSSTLTPMHLRKAKLMFFYVRYPSSTLLKLCFPDIKFNKNNTAQLVKWFSNFREFFYIQMEKFSRQALNEGLKNSEELKVNFDSELMRTLNLHYNRNNHIEVPENFRFVVEHTLREFFKVIKTGKDQEQSWKKSIYKVIARLDDKVPENFKTPNFLE</sequence>
<evidence type="ECO:0000259" key="8">
    <source>
        <dbReference type="PROSITE" id="PS51818"/>
    </source>
</evidence>
<accession>A0ABM1SN22</accession>